<keyword evidence="3" id="KW-1003">Cell membrane</keyword>
<evidence type="ECO:0000256" key="8">
    <source>
        <dbReference type="ARBA" id="ARBA00023136"/>
    </source>
</evidence>
<evidence type="ECO:0000256" key="9">
    <source>
        <dbReference type="ARBA" id="ARBA00023316"/>
    </source>
</evidence>
<evidence type="ECO:0000313" key="14">
    <source>
        <dbReference type="Proteomes" id="UP000034107"/>
    </source>
</evidence>
<dbReference type="GO" id="GO:0071555">
    <property type="term" value="P:cell wall organization"/>
    <property type="evidence" value="ECO:0007669"/>
    <property type="project" value="TreeGrafter"/>
</dbReference>
<comment type="subcellular location">
    <subcellularLocation>
        <location evidence="2">Cell membrane</location>
    </subcellularLocation>
    <subcellularLocation>
        <location evidence="1">Membrane</location>
        <topology evidence="1">Single-pass membrane protein</topology>
    </subcellularLocation>
</comment>
<feature type="transmembrane region" description="Helical" evidence="10">
    <location>
        <begin position="41"/>
        <end position="64"/>
    </location>
</feature>
<dbReference type="InterPro" id="IPR036138">
    <property type="entry name" value="PBP_dimer_sf"/>
</dbReference>
<dbReference type="GO" id="GO:0046677">
    <property type="term" value="P:response to antibiotic"/>
    <property type="evidence" value="ECO:0007669"/>
    <property type="project" value="UniProtKB-KW"/>
</dbReference>
<evidence type="ECO:0000259" key="11">
    <source>
        <dbReference type="Pfam" id="PF00905"/>
    </source>
</evidence>
<dbReference type="GO" id="GO:0008658">
    <property type="term" value="F:penicillin binding"/>
    <property type="evidence" value="ECO:0007669"/>
    <property type="project" value="InterPro"/>
</dbReference>
<keyword evidence="7 10" id="KW-1133">Transmembrane helix</keyword>
<keyword evidence="9" id="KW-0961">Cell wall biogenesis/degradation</keyword>
<dbReference type="Gene3D" id="3.90.1310.10">
    <property type="entry name" value="Penicillin-binding protein 2a (Domain 2)"/>
    <property type="match status" value="1"/>
</dbReference>
<dbReference type="Gene3D" id="3.40.710.10">
    <property type="entry name" value="DD-peptidase/beta-lactamase superfamily"/>
    <property type="match status" value="1"/>
</dbReference>
<dbReference type="PANTHER" id="PTHR30627:SF2">
    <property type="entry name" value="PEPTIDOGLYCAN D,D-TRANSPEPTIDASE MRDA"/>
    <property type="match status" value="1"/>
</dbReference>
<dbReference type="Proteomes" id="UP000034107">
    <property type="component" value="Unassembled WGS sequence"/>
</dbReference>
<evidence type="ECO:0000256" key="2">
    <source>
        <dbReference type="ARBA" id="ARBA00004236"/>
    </source>
</evidence>
<dbReference type="PANTHER" id="PTHR30627">
    <property type="entry name" value="PEPTIDOGLYCAN D,D-TRANSPEPTIDASE"/>
    <property type="match status" value="1"/>
</dbReference>
<comment type="caution">
    <text evidence="13">The sequence shown here is derived from an EMBL/GenBank/DDBJ whole genome shotgun (WGS) entry which is preliminary data.</text>
</comment>
<evidence type="ECO:0000256" key="7">
    <source>
        <dbReference type="ARBA" id="ARBA00022989"/>
    </source>
</evidence>
<gene>
    <name evidence="13" type="ORF">UX31_C0009G0016</name>
</gene>
<dbReference type="InterPro" id="IPR012338">
    <property type="entry name" value="Beta-lactam/transpept-like"/>
</dbReference>
<keyword evidence="6" id="KW-0573">Peptidoglycan synthesis</keyword>
<evidence type="ECO:0000256" key="5">
    <source>
        <dbReference type="ARBA" id="ARBA00022960"/>
    </source>
</evidence>
<organism evidence="13 14">
    <name type="scientific">Candidatus Nomurabacteria bacterium GW2011_GWA1_46_11</name>
    <dbReference type="NCBI Taxonomy" id="1618732"/>
    <lineage>
        <taxon>Bacteria</taxon>
        <taxon>Candidatus Nomuraibacteriota</taxon>
    </lineage>
</organism>
<evidence type="ECO:0000256" key="10">
    <source>
        <dbReference type="SAM" id="Phobius"/>
    </source>
</evidence>
<protein>
    <submittedName>
        <fullName evidence="13">Penicillin-binding protein 2</fullName>
    </submittedName>
</protein>
<dbReference type="InterPro" id="IPR050515">
    <property type="entry name" value="Beta-lactam/transpept"/>
</dbReference>
<evidence type="ECO:0000256" key="4">
    <source>
        <dbReference type="ARBA" id="ARBA00022692"/>
    </source>
</evidence>
<dbReference type="SUPFAM" id="SSF56519">
    <property type="entry name" value="Penicillin binding protein dimerisation domain"/>
    <property type="match status" value="1"/>
</dbReference>
<dbReference type="InterPro" id="IPR001460">
    <property type="entry name" value="PCN-bd_Tpept"/>
</dbReference>
<dbReference type="InterPro" id="IPR005311">
    <property type="entry name" value="PBP_dimer"/>
</dbReference>
<sequence>MPKRIKLGCNFADTLSVGSGRARGSLVPSPLDDDNRHAERVLYFFGLCLVGLVVLVGRLVYLSIFNNEKYRNLSDNNRIRQEIIRAPRGMILDRNNLKLTQNVPVYRLEVRSKDGQVSGYKTIKEEEALSLQARGLPVIADPGRTYPQAGVFSHVLGFIGEISAESLKKPDNKFELGDMVGQGGLEQQYDILLRGKNGRRMYETDTAEKIVRILGEEQPIPGVDLHTSLDSGLQQAAMTALAEKDGAVVVLEASTGAVLALASSPTFDPNLFTSGAIANQATIEEILKNPEAPLINRTIGGVYPAGSTFKIVVTAAALVEKKIPLEYTFDDPGFITAGTQRFYNWAFSQHGKREGVIDASQALARSTDTFFYTIGALVGPEGMTNWSEKFRFGQTSGIDLPGEMAGLIPTPEWKQKVKGERWYLGNTYNMSIGQGDVLVTPLQVAQMTQVVANNGWICTPRIAATHRYSCQNLNIPDEVLRVIKKGMIGACSPGGTSFPLFNFSPPVACKSGTAQYGVKGKLTHAWLTAYAPADVPQVVVTVLVEGGGEGSAVAAPLVKDILNVYFRNSDKVGLATPSAHASETFP</sequence>
<dbReference type="Pfam" id="PF00905">
    <property type="entry name" value="Transpeptidase"/>
    <property type="match status" value="1"/>
</dbReference>
<keyword evidence="8 10" id="KW-0472">Membrane</keyword>
<evidence type="ECO:0000256" key="3">
    <source>
        <dbReference type="ARBA" id="ARBA00022475"/>
    </source>
</evidence>
<keyword evidence="5" id="KW-0133">Cell shape</keyword>
<feature type="domain" description="Penicillin-binding protein transpeptidase" evidence="11">
    <location>
        <begin position="246"/>
        <end position="562"/>
    </location>
</feature>
<dbReference type="Pfam" id="PF03717">
    <property type="entry name" value="PBP_dimer"/>
    <property type="match status" value="1"/>
</dbReference>
<dbReference type="EMBL" id="LCLS01000009">
    <property type="protein sequence ID" value="KKU21938.1"/>
    <property type="molecule type" value="Genomic_DNA"/>
</dbReference>
<reference evidence="13 14" key="1">
    <citation type="journal article" date="2015" name="Nature">
        <title>rRNA introns, odd ribosomes, and small enigmatic genomes across a large radiation of phyla.</title>
        <authorList>
            <person name="Brown C.T."/>
            <person name="Hug L.A."/>
            <person name="Thomas B.C."/>
            <person name="Sharon I."/>
            <person name="Castelle C.J."/>
            <person name="Singh A."/>
            <person name="Wilkins M.J."/>
            <person name="Williams K.H."/>
            <person name="Banfield J.F."/>
        </authorList>
    </citation>
    <scope>NUCLEOTIDE SEQUENCE [LARGE SCALE GENOMIC DNA]</scope>
</reference>
<evidence type="ECO:0000313" key="13">
    <source>
        <dbReference type="EMBL" id="KKU21938.1"/>
    </source>
</evidence>
<evidence type="ECO:0000256" key="6">
    <source>
        <dbReference type="ARBA" id="ARBA00022984"/>
    </source>
</evidence>
<evidence type="ECO:0000259" key="12">
    <source>
        <dbReference type="Pfam" id="PF03717"/>
    </source>
</evidence>
<dbReference type="AlphaFoldDB" id="A0A0G1QVV1"/>
<name>A0A0G1QVV1_9BACT</name>
<feature type="domain" description="Penicillin-binding protein dimerisation" evidence="12">
    <location>
        <begin position="121"/>
        <end position="212"/>
    </location>
</feature>
<keyword evidence="4 10" id="KW-0812">Transmembrane</keyword>
<proteinExistence type="predicted"/>
<dbReference type="GO" id="GO:0008800">
    <property type="term" value="F:beta-lactamase activity"/>
    <property type="evidence" value="ECO:0007669"/>
    <property type="project" value="UniProtKB-EC"/>
</dbReference>
<dbReference type="SUPFAM" id="SSF56601">
    <property type="entry name" value="beta-lactamase/transpeptidase-like"/>
    <property type="match status" value="1"/>
</dbReference>
<dbReference type="GO" id="GO:0005886">
    <property type="term" value="C:plasma membrane"/>
    <property type="evidence" value="ECO:0007669"/>
    <property type="project" value="TreeGrafter"/>
</dbReference>
<evidence type="ECO:0000256" key="1">
    <source>
        <dbReference type="ARBA" id="ARBA00004167"/>
    </source>
</evidence>
<accession>A0A0G1QVV1</accession>